<feature type="domain" description="Major facilitator superfamily (MFS) profile" evidence="6">
    <location>
        <begin position="13"/>
        <end position="459"/>
    </location>
</feature>
<evidence type="ECO:0000259" key="6">
    <source>
        <dbReference type="PROSITE" id="PS50850"/>
    </source>
</evidence>
<feature type="transmembrane region" description="Helical" evidence="5">
    <location>
        <begin position="156"/>
        <end position="175"/>
    </location>
</feature>
<evidence type="ECO:0000256" key="4">
    <source>
        <dbReference type="ARBA" id="ARBA00023136"/>
    </source>
</evidence>
<gene>
    <name evidence="7" type="ORF">niasHS_015948</name>
</gene>
<feature type="transmembrane region" description="Helical" evidence="5">
    <location>
        <begin position="371"/>
        <end position="392"/>
    </location>
</feature>
<evidence type="ECO:0000313" key="8">
    <source>
        <dbReference type="Proteomes" id="UP001620645"/>
    </source>
</evidence>
<keyword evidence="4 5" id="KW-0472">Membrane</keyword>
<feature type="transmembrane region" description="Helical" evidence="5">
    <location>
        <begin position="309"/>
        <end position="326"/>
    </location>
</feature>
<feature type="transmembrane region" description="Helical" evidence="5">
    <location>
        <begin position="430"/>
        <end position="455"/>
    </location>
</feature>
<dbReference type="PROSITE" id="PS50850">
    <property type="entry name" value="MFS"/>
    <property type="match status" value="1"/>
</dbReference>
<keyword evidence="3 5" id="KW-1133">Transmembrane helix</keyword>
<dbReference type="PANTHER" id="PTHR23503">
    <property type="entry name" value="SOLUTE CARRIER FAMILY 2"/>
    <property type="match status" value="1"/>
</dbReference>
<dbReference type="Gene3D" id="1.20.1250.20">
    <property type="entry name" value="MFS general substrate transporter like domains"/>
    <property type="match status" value="1"/>
</dbReference>
<evidence type="ECO:0000313" key="7">
    <source>
        <dbReference type="EMBL" id="KAL3069714.1"/>
    </source>
</evidence>
<dbReference type="InterPro" id="IPR005828">
    <property type="entry name" value="MFS_sugar_transport-like"/>
</dbReference>
<protein>
    <recommendedName>
        <fullName evidence="6">Major facilitator superfamily (MFS) profile domain-containing protein</fullName>
    </recommendedName>
</protein>
<feature type="transmembrane region" description="Helical" evidence="5">
    <location>
        <begin position="404"/>
        <end position="424"/>
    </location>
</feature>
<dbReference type="GO" id="GO:0016020">
    <property type="term" value="C:membrane"/>
    <property type="evidence" value="ECO:0007669"/>
    <property type="project" value="UniProtKB-SubCell"/>
</dbReference>
<keyword evidence="8" id="KW-1185">Reference proteome</keyword>
<comment type="subcellular location">
    <subcellularLocation>
        <location evidence="1">Membrane</location>
        <topology evidence="1">Multi-pass membrane protein</topology>
    </subcellularLocation>
</comment>
<evidence type="ECO:0000256" key="2">
    <source>
        <dbReference type="ARBA" id="ARBA00022692"/>
    </source>
</evidence>
<dbReference type="InterPro" id="IPR036259">
    <property type="entry name" value="MFS_trans_sf"/>
</dbReference>
<feature type="transmembrane region" description="Helical" evidence="5">
    <location>
        <begin position="124"/>
        <end position="144"/>
    </location>
</feature>
<sequence length="496" mass="55372">MPFFAPAGRSLQTLLFAFIIGILNNFYQAYSSYYSISAAKSLQNFLNVSYAARGVELSEGKLLWLWSFNLNSLYIGNILGTVFTSWLCEQFGRKMILLLSNCGIFGASFFSTLAIVFLLPELFLISRIFGAILSSLNFCAFALFVTEFPSTKLRGLVIFVSGVCYNVVANIGMLFGMDVLLGQNLEILIGFGMVPSFFGILTSIALEETPKFLLLNRENTEKALKALQFYQGDSVDQKRALAEIVKEKQKNEEKERPMLQIRSSFLGLIASFSFRLATLLGICSLQLTIGIWPVLTTLFADHFPLNEAQLFSSICTVLGLVANVPGMLMSSRVSRRKMLLYAGLANSFCIVFYALFDRLSTVNAQFRYGCLVANLVYFCTFGVSLGIIPYYICGELFPQNFRSLGQSVVFLVTHCSCFAFNILTLPAYSAIGVFAFFPLFTAPQLLCLAFLWVYLPETNGREVHEIVEELKGRSGHRKVRDCSDRRTEGKKLANKA</sequence>
<dbReference type="AlphaFoldDB" id="A0ABD2HQX6"/>
<evidence type="ECO:0000256" key="5">
    <source>
        <dbReference type="SAM" id="Phobius"/>
    </source>
</evidence>
<feature type="transmembrane region" description="Helical" evidence="5">
    <location>
        <begin position="338"/>
        <end position="356"/>
    </location>
</feature>
<dbReference type="PANTHER" id="PTHR23503:SF108">
    <property type="entry name" value="MAJOR FACILITATOR SUPERFAMILY (MFS) PROFILE DOMAIN-CONTAINING PROTEIN"/>
    <property type="match status" value="1"/>
</dbReference>
<dbReference type="Proteomes" id="UP001620645">
    <property type="component" value="Unassembled WGS sequence"/>
</dbReference>
<proteinExistence type="predicted"/>
<organism evidence="7 8">
    <name type="scientific">Heterodera schachtii</name>
    <name type="common">Sugarbeet cyst nematode worm</name>
    <name type="synonym">Tylenchus schachtii</name>
    <dbReference type="NCBI Taxonomy" id="97005"/>
    <lineage>
        <taxon>Eukaryota</taxon>
        <taxon>Metazoa</taxon>
        <taxon>Ecdysozoa</taxon>
        <taxon>Nematoda</taxon>
        <taxon>Chromadorea</taxon>
        <taxon>Rhabditida</taxon>
        <taxon>Tylenchina</taxon>
        <taxon>Tylenchomorpha</taxon>
        <taxon>Tylenchoidea</taxon>
        <taxon>Heteroderidae</taxon>
        <taxon>Heteroderinae</taxon>
        <taxon>Heterodera</taxon>
    </lineage>
</organism>
<accession>A0ABD2HQX6</accession>
<feature type="transmembrane region" description="Helical" evidence="5">
    <location>
        <begin position="63"/>
        <end position="88"/>
    </location>
</feature>
<feature type="transmembrane region" description="Helical" evidence="5">
    <location>
        <begin position="187"/>
        <end position="206"/>
    </location>
</feature>
<evidence type="ECO:0000256" key="3">
    <source>
        <dbReference type="ARBA" id="ARBA00022989"/>
    </source>
</evidence>
<name>A0ABD2HQX6_HETSC</name>
<evidence type="ECO:0000256" key="1">
    <source>
        <dbReference type="ARBA" id="ARBA00004141"/>
    </source>
</evidence>
<dbReference type="Pfam" id="PF00083">
    <property type="entry name" value="Sugar_tr"/>
    <property type="match status" value="1"/>
</dbReference>
<feature type="transmembrane region" description="Helical" evidence="5">
    <location>
        <begin position="265"/>
        <end position="289"/>
    </location>
</feature>
<dbReference type="EMBL" id="JBICCN010000427">
    <property type="protein sequence ID" value="KAL3069714.1"/>
    <property type="molecule type" value="Genomic_DNA"/>
</dbReference>
<keyword evidence="2 5" id="KW-0812">Transmembrane</keyword>
<feature type="transmembrane region" description="Helical" evidence="5">
    <location>
        <begin position="12"/>
        <end position="30"/>
    </location>
</feature>
<dbReference type="InterPro" id="IPR045263">
    <property type="entry name" value="GLUT"/>
</dbReference>
<feature type="transmembrane region" description="Helical" evidence="5">
    <location>
        <begin position="95"/>
        <end position="118"/>
    </location>
</feature>
<dbReference type="InterPro" id="IPR020846">
    <property type="entry name" value="MFS_dom"/>
</dbReference>
<dbReference type="SUPFAM" id="SSF103473">
    <property type="entry name" value="MFS general substrate transporter"/>
    <property type="match status" value="1"/>
</dbReference>
<reference evidence="7 8" key="1">
    <citation type="submission" date="2024-10" db="EMBL/GenBank/DDBJ databases">
        <authorList>
            <person name="Kim D."/>
        </authorList>
    </citation>
    <scope>NUCLEOTIDE SEQUENCE [LARGE SCALE GENOMIC DNA]</scope>
    <source>
        <strain evidence="7">Taebaek</strain>
    </source>
</reference>
<comment type="caution">
    <text evidence="7">The sequence shown here is derived from an EMBL/GenBank/DDBJ whole genome shotgun (WGS) entry which is preliminary data.</text>
</comment>